<dbReference type="PANTHER" id="PTHR30050">
    <property type="entry name" value="CHROMOSOMAL REPLICATION INITIATOR PROTEIN DNAA"/>
    <property type="match status" value="1"/>
</dbReference>
<name>A0A5S9PXS9_9GAMM</name>
<evidence type="ECO:0000259" key="1">
    <source>
        <dbReference type="Pfam" id="PF00308"/>
    </source>
</evidence>
<dbReference type="GO" id="GO:0006270">
    <property type="term" value="P:DNA replication initiation"/>
    <property type="evidence" value="ECO:0007669"/>
    <property type="project" value="TreeGrafter"/>
</dbReference>
<proteinExistence type="predicted"/>
<dbReference type="InterPro" id="IPR013317">
    <property type="entry name" value="DnaA_dom"/>
</dbReference>
<keyword evidence="6" id="KW-1185">Reference proteome</keyword>
<protein>
    <submittedName>
        <fullName evidence="3">DnaA regulatory inactivator Hda</fullName>
    </submittedName>
</protein>
<dbReference type="GO" id="GO:0032297">
    <property type="term" value="P:negative regulation of DNA-templated DNA replication initiation"/>
    <property type="evidence" value="ECO:0007669"/>
    <property type="project" value="InterPro"/>
</dbReference>
<dbReference type="NCBIfam" id="TIGR03420">
    <property type="entry name" value="DnaA_homol_Hda"/>
    <property type="match status" value="1"/>
</dbReference>
<dbReference type="Proteomes" id="UP000434580">
    <property type="component" value="Unassembled WGS sequence"/>
</dbReference>
<dbReference type="OrthoDB" id="9784878at2"/>
<organism evidence="3 5">
    <name type="scientific">BD1-7 clade bacterium</name>
    <dbReference type="NCBI Taxonomy" id="2029982"/>
    <lineage>
        <taxon>Bacteria</taxon>
        <taxon>Pseudomonadati</taxon>
        <taxon>Pseudomonadota</taxon>
        <taxon>Gammaproteobacteria</taxon>
        <taxon>Cellvibrionales</taxon>
        <taxon>Spongiibacteraceae</taxon>
        <taxon>BD1-7 clade</taxon>
    </lineage>
</organism>
<evidence type="ECO:0000313" key="6">
    <source>
        <dbReference type="Proteomes" id="UP000441399"/>
    </source>
</evidence>
<dbReference type="EMBL" id="CACSII010000015">
    <property type="protein sequence ID" value="CAA0109028.1"/>
    <property type="molecule type" value="Genomic_DNA"/>
</dbReference>
<accession>A0A5S9PXS9</accession>
<gene>
    <name evidence="3" type="primary">hda</name>
    <name evidence="3" type="ORF">DPBNPPHM_04159</name>
    <name evidence="4" type="ORF">OPDIPICF_03003</name>
</gene>
<evidence type="ECO:0000259" key="2">
    <source>
        <dbReference type="Pfam" id="PF22688"/>
    </source>
</evidence>
<dbReference type="InterPro" id="IPR055199">
    <property type="entry name" value="Hda_lid"/>
</dbReference>
<dbReference type="InterPro" id="IPR017788">
    <property type="entry name" value="Hda"/>
</dbReference>
<sequence length="234" mass="26544">MDKSQQVLPGFLNNDNGSFDSYYVSEAHRLVVQNLRRLLTDHQTDFVYLAGVSGAGKSHLLQAICEDASHQGIKAVYLPLSKLKDYVPETVLDEVREYPLVCLDDLQMIATHSEWEVALFEFFNWRMDRQMPLYFAADKPASLLDIELADLKSRLAACLSFQLTQLDDDGKAAVMQYRAMHRGMQLNDACAHFIIQRSGRNMKQLMAVLEALEQSSLVAGRKLTVPFIKSVLDW</sequence>
<dbReference type="SUPFAM" id="SSF52540">
    <property type="entry name" value="P-loop containing nucleoside triphosphate hydrolases"/>
    <property type="match status" value="1"/>
</dbReference>
<feature type="domain" description="Chromosomal replication initiator protein DnaA ATPAse" evidence="1">
    <location>
        <begin position="19"/>
        <end position="160"/>
    </location>
</feature>
<evidence type="ECO:0000313" key="3">
    <source>
        <dbReference type="EMBL" id="CAA0109028.1"/>
    </source>
</evidence>
<dbReference type="PANTHER" id="PTHR30050:SF5">
    <property type="entry name" value="DNAA REGULATORY INACTIVATOR HDA"/>
    <property type="match status" value="1"/>
</dbReference>
<reference evidence="5 6" key="1">
    <citation type="submission" date="2019-11" db="EMBL/GenBank/DDBJ databases">
        <authorList>
            <person name="Holert J."/>
        </authorList>
    </citation>
    <scope>NUCLEOTIDE SEQUENCE [LARGE SCALE GENOMIC DNA]</scope>
    <source>
        <strain evidence="3">BC5_2</strain>
        <strain evidence="4">SB11_3</strain>
    </source>
</reference>
<evidence type="ECO:0000313" key="4">
    <source>
        <dbReference type="EMBL" id="CAA0124178.1"/>
    </source>
</evidence>
<dbReference type="Pfam" id="PF22688">
    <property type="entry name" value="Hda_lid"/>
    <property type="match status" value="1"/>
</dbReference>
<evidence type="ECO:0000313" key="5">
    <source>
        <dbReference type="Proteomes" id="UP000434580"/>
    </source>
</evidence>
<dbReference type="InterPro" id="IPR027417">
    <property type="entry name" value="P-loop_NTPase"/>
</dbReference>
<dbReference type="EMBL" id="CACSIO010000060">
    <property type="protein sequence ID" value="CAA0124178.1"/>
    <property type="molecule type" value="Genomic_DNA"/>
</dbReference>
<feature type="domain" description="Hda lid" evidence="2">
    <location>
        <begin position="168"/>
        <end position="232"/>
    </location>
</feature>
<dbReference type="Gene3D" id="3.40.50.300">
    <property type="entry name" value="P-loop containing nucleotide triphosphate hydrolases"/>
    <property type="match status" value="1"/>
</dbReference>
<dbReference type="AlphaFoldDB" id="A0A5S9PXS9"/>
<dbReference type="Proteomes" id="UP000441399">
    <property type="component" value="Unassembled WGS sequence"/>
</dbReference>
<dbReference type="Pfam" id="PF00308">
    <property type="entry name" value="Bac_DnaA"/>
    <property type="match status" value="1"/>
</dbReference>
<dbReference type="Gene3D" id="1.10.8.60">
    <property type="match status" value="1"/>
</dbReference>